<dbReference type="SUPFAM" id="SSF103473">
    <property type="entry name" value="MFS general substrate transporter"/>
    <property type="match status" value="1"/>
</dbReference>
<feature type="transmembrane region" description="Helical" evidence="7">
    <location>
        <begin position="405"/>
        <end position="425"/>
    </location>
</feature>
<dbReference type="Proteomes" id="UP000235945">
    <property type="component" value="Unassembled WGS sequence"/>
</dbReference>
<dbReference type="AlphaFoldDB" id="A0A2N8NXM3"/>
<organism evidence="10 11">
    <name type="scientific">Streptomyces eurocidicus</name>
    <name type="common">Streptoverticillium eurocidicus</name>
    <dbReference type="NCBI Taxonomy" id="66423"/>
    <lineage>
        <taxon>Bacteria</taxon>
        <taxon>Bacillati</taxon>
        <taxon>Actinomycetota</taxon>
        <taxon>Actinomycetes</taxon>
        <taxon>Kitasatosporales</taxon>
        <taxon>Streptomycetaceae</taxon>
        <taxon>Streptomyces</taxon>
    </lineage>
</organism>
<name>A0A2N8NXM3_STREU</name>
<dbReference type="InterPro" id="IPR036259">
    <property type="entry name" value="MFS_trans_sf"/>
</dbReference>
<feature type="transmembrane region" description="Helical" evidence="7">
    <location>
        <begin position="39"/>
        <end position="61"/>
    </location>
</feature>
<evidence type="ECO:0000256" key="3">
    <source>
        <dbReference type="ARBA" id="ARBA00022692"/>
    </source>
</evidence>
<protein>
    <submittedName>
        <fullName evidence="10">MFS transporter</fullName>
    </submittedName>
    <submittedName>
        <fullName evidence="9">Putative MFS family arabinose efflux permease</fullName>
    </submittedName>
</protein>
<feature type="transmembrane region" description="Helical" evidence="7">
    <location>
        <begin position="130"/>
        <end position="148"/>
    </location>
</feature>
<evidence type="ECO:0000256" key="4">
    <source>
        <dbReference type="ARBA" id="ARBA00022989"/>
    </source>
</evidence>
<dbReference type="GO" id="GO:0005886">
    <property type="term" value="C:plasma membrane"/>
    <property type="evidence" value="ECO:0007669"/>
    <property type="project" value="UniProtKB-SubCell"/>
</dbReference>
<dbReference type="EMBL" id="LGUI01000003">
    <property type="protein sequence ID" value="PNE33517.1"/>
    <property type="molecule type" value="Genomic_DNA"/>
</dbReference>
<dbReference type="InterPro" id="IPR020846">
    <property type="entry name" value="MFS_dom"/>
</dbReference>
<dbReference type="InterPro" id="IPR011701">
    <property type="entry name" value="MFS"/>
</dbReference>
<accession>A0A2N8NXM3</accession>
<evidence type="ECO:0000256" key="5">
    <source>
        <dbReference type="ARBA" id="ARBA00023136"/>
    </source>
</evidence>
<dbReference type="PANTHER" id="PTHR23513:SF6">
    <property type="entry name" value="MAJOR FACILITATOR SUPERFAMILY ASSOCIATED DOMAIN-CONTAINING PROTEIN"/>
    <property type="match status" value="1"/>
</dbReference>
<feature type="transmembrane region" description="Helical" evidence="7">
    <location>
        <begin position="337"/>
        <end position="357"/>
    </location>
</feature>
<dbReference type="PROSITE" id="PS50850">
    <property type="entry name" value="MFS"/>
    <property type="match status" value="1"/>
</dbReference>
<evidence type="ECO:0000313" key="9">
    <source>
        <dbReference type="EMBL" id="MBB5120580.1"/>
    </source>
</evidence>
<evidence type="ECO:0000313" key="12">
    <source>
        <dbReference type="Proteomes" id="UP000528608"/>
    </source>
</evidence>
<sequence>MVTTSGSAPSGTGTDGAAASPETAAPAVRSVFALKDFRYVFAAGATSKFGTQISYLAIPLLAVTELDASSGQVGALAALSTAAFLLIGLPAGAWVDRMRRRRLQITADIVRAALFGSVPLAWWLDALTLYQLYAVVLIGGVATVFFDVSNQSFLPHVVGRERLGEANARLMSAEAVNSVAGRGAGGYLVQLITAPLAIGVNAATYVVSALCLLRVRRPEPAPTRQPGRHLGREILEGARFVLGHPLLRPIALEGAATNLAVQMSLTLLPVLFVRELHLSEGLLGAYLGLGGVGAFLGSLCARAIGRRLGHGRAMWVIGLAIAPMGALIARLDRGPALWAAALAWLAVTFKIGSDNVIKVTARQELTPDHLLGRMNATFRFLVTGALAVGSLLAGLLGEFAGLRAALWTGAGIMAVSWLLIFFSPLRSMRELPKA</sequence>
<dbReference type="CDD" id="cd06173">
    <property type="entry name" value="MFS_MefA_like"/>
    <property type="match status" value="1"/>
</dbReference>
<reference evidence="10" key="1">
    <citation type="submission" date="2015-07" db="EMBL/GenBank/DDBJ databases">
        <authorList>
            <person name="Noorani M."/>
        </authorList>
    </citation>
    <scope>NUCLEOTIDE SEQUENCE [LARGE SCALE GENOMIC DNA]</scope>
    <source>
        <strain evidence="10">ATCC 27428</strain>
    </source>
</reference>
<keyword evidence="3 7" id="KW-0812">Transmembrane</keyword>
<feature type="transmembrane region" description="Helical" evidence="7">
    <location>
        <begin position="73"/>
        <end position="93"/>
    </location>
</feature>
<feature type="transmembrane region" description="Helical" evidence="7">
    <location>
        <begin position="283"/>
        <end position="301"/>
    </location>
</feature>
<keyword evidence="11" id="KW-1185">Reference proteome</keyword>
<reference evidence="9 12" key="3">
    <citation type="submission" date="2020-08" db="EMBL/GenBank/DDBJ databases">
        <title>Genomic Encyclopedia of Type Strains, Phase III (KMG-III): the genomes of soil and plant-associated and newly described type strains.</title>
        <authorList>
            <person name="Whitman W."/>
        </authorList>
    </citation>
    <scope>NUCLEOTIDE SEQUENCE [LARGE SCALE GENOMIC DNA]</scope>
    <source>
        <strain evidence="9 12">CECT 3259</strain>
    </source>
</reference>
<feature type="region of interest" description="Disordered" evidence="6">
    <location>
        <begin position="1"/>
        <end position="21"/>
    </location>
</feature>
<dbReference type="Pfam" id="PF07690">
    <property type="entry name" value="MFS_1"/>
    <property type="match status" value="1"/>
</dbReference>
<dbReference type="Proteomes" id="UP000528608">
    <property type="component" value="Unassembled WGS sequence"/>
</dbReference>
<feature type="transmembrane region" description="Helical" evidence="7">
    <location>
        <begin position="313"/>
        <end position="331"/>
    </location>
</feature>
<proteinExistence type="predicted"/>
<feature type="transmembrane region" description="Helical" evidence="7">
    <location>
        <begin position="378"/>
        <end position="399"/>
    </location>
</feature>
<reference evidence="11" key="2">
    <citation type="submission" date="2015-07" db="EMBL/GenBank/DDBJ databases">
        <authorList>
            <person name="Graham D.E."/>
            <person name="Giannone R.J."/>
            <person name="Gulvik C.A."/>
            <person name="Hettich R.L."/>
            <person name="Klingeman D.M."/>
            <person name="Mahan K.M."/>
            <person name="Parry R.J."/>
            <person name="Spain J.C."/>
        </authorList>
    </citation>
    <scope>NUCLEOTIDE SEQUENCE [LARGE SCALE GENOMIC DNA]</scope>
    <source>
        <strain evidence="11">ATCC 27428</strain>
    </source>
</reference>
<evidence type="ECO:0000256" key="7">
    <source>
        <dbReference type="SAM" id="Phobius"/>
    </source>
</evidence>
<keyword evidence="4 7" id="KW-1133">Transmembrane helix</keyword>
<comment type="subcellular location">
    <subcellularLocation>
        <location evidence="1">Cell membrane</location>
        <topology evidence="1">Multi-pass membrane protein</topology>
    </subcellularLocation>
</comment>
<dbReference type="OrthoDB" id="9815525at2"/>
<evidence type="ECO:0000256" key="6">
    <source>
        <dbReference type="SAM" id="MobiDB-lite"/>
    </source>
</evidence>
<dbReference type="EMBL" id="JACHJF010000012">
    <property type="protein sequence ID" value="MBB5120580.1"/>
    <property type="molecule type" value="Genomic_DNA"/>
</dbReference>
<dbReference type="RefSeq" id="WP_102918294.1">
    <property type="nucleotide sequence ID" value="NZ_JACHJF010000012.1"/>
</dbReference>
<evidence type="ECO:0000259" key="8">
    <source>
        <dbReference type="PROSITE" id="PS50850"/>
    </source>
</evidence>
<evidence type="ECO:0000313" key="10">
    <source>
        <dbReference type="EMBL" id="PNE33517.1"/>
    </source>
</evidence>
<dbReference type="GO" id="GO:0022857">
    <property type="term" value="F:transmembrane transporter activity"/>
    <property type="evidence" value="ECO:0007669"/>
    <property type="project" value="InterPro"/>
</dbReference>
<evidence type="ECO:0000256" key="2">
    <source>
        <dbReference type="ARBA" id="ARBA00022475"/>
    </source>
</evidence>
<dbReference type="PANTHER" id="PTHR23513">
    <property type="entry name" value="INTEGRAL MEMBRANE EFFLUX PROTEIN-RELATED"/>
    <property type="match status" value="1"/>
</dbReference>
<dbReference type="Gene3D" id="1.20.1250.20">
    <property type="entry name" value="MFS general substrate transporter like domains"/>
    <property type="match status" value="1"/>
</dbReference>
<keyword evidence="5 7" id="KW-0472">Membrane</keyword>
<keyword evidence="2" id="KW-1003">Cell membrane</keyword>
<evidence type="ECO:0000256" key="1">
    <source>
        <dbReference type="ARBA" id="ARBA00004651"/>
    </source>
</evidence>
<gene>
    <name evidence="10" type="ORF">AF335_11670</name>
    <name evidence="9" type="ORF">FHS36_004022</name>
</gene>
<comment type="caution">
    <text evidence="10">The sequence shown here is derived from an EMBL/GenBank/DDBJ whole genome shotgun (WGS) entry which is preliminary data.</text>
</comment>
<evidence type="ECO:0000313" key="11">
    <source>
        <dbReference type="Proteomes" id="UP000235945"/>
    </source>
</evidence>
<feature type="domain" description="Major facilitator superfamily (MFS) profile" evidence="8">
    <location>
        <begin position="246"/>
        <end position="434"/>
    </location>
</feature>
<feature type="transmembrane region" description="Helical" evidence="7">
    <location>
        <begin position="250"/>
        <end position="271"/>
    </location>
</feature>